<dbReference type="AlphaFoldDB" id="A0A1A9VWG6"/>
<keyword evidence="3" id="KW-1185">Reference proteome</keyword>
<feature type="signal peptide" evidence="1">
    <location>
        <begin position="1"/>
        <end position="24"/>
    </location>
</feature>
<reference evidence="2" key="1">
    <citation type="submission" date="2020-05" db="UniProtKB">
        <authorList>
            <consortium name="EnsemblMetazoa"/>
        </authorList>
    </citation>
    <scope>IDENTIFICATION</scope>
    <source>
        <strain evidence="2">TTRI</strain>
    </source>
</reference>
<name>A0A1A9VWG6_GLOAU</name>
<evidence type="ECO:0000313" key="2">
    <source>
        <dbReference type="EnsemblMetazoa" id="GAUT049921-PA"/>
    </source>
</evidence>
<evidence type="ECO:0000313" key="3">
    <source>
        <dbReference type="Proteomes" id="UP000078200"/>
    </source>
</evidence>
<dbReference type="Proteomes" id="UP000078200">
    <property type="component" value="Unassembled WGS sequence"/>
</dbReference>
<keyword evidence="1" id="KW-0732">Signal</keyword>
<dbReference type="VEuPathDB" id="VectorBase:GAUT049921"/>
<feature type="chain" id="PRO_5008399716" evidence="1">
    <location>
        <begin position="25"/>
        <end position="110"/>
    </location>
</feature>
<evidence type="ECO:0000256" key="1">
    <source>
        <dbReference type="SAM" id="SignalP"/>
    </source>
</evidence>
<organism evidence="2 3">
    <name type="scientific">Glossina austeni</name>
    <name type="common">Savannah tsetse fly</name>
    <dbReference type="NCBI Taxonomy" id="7395"/>
    <lineage>
        <taxon>Eukaryota</taxon>
        <taxon>Metazoa</taxon>
        <taxon>Ecdysozoa</taxon>
        <taxon>Arthropoda</taxon>
        <taxon>Hexapoda</taxon>
        <taxon>Insecta</taxon>
        <taxon>Pterygota</taxon>
        <taxon>Neoptera</taxon>
        <taxon>Endopterygota</taxon>
        <taxon>Diptera</taxon>
        <taxon>Brachycera</taxon>
        <taxon>Muscomorpha</taxon>
        <taxon>Hippoboscoidea</taxon>
        <taxon>Glossinidae</taxon>
        <taxon>Glossina</taxon>
    </lineage>
</organism>
<accession>A0A1A9VWG6</accession>
<sequence length="110" mass="12743">MFNTLRTWDEYLLFIAILVSQRGAQNFCNCFIEIHLNRHLTHLTKPGPEYDESSMVKKNKEKLTCTAQLRKQLFCPGPFSRPFDDGSMVGDVKIFGALNNSIRRVRSDFK</sequence>
<protein>
    <submittedName>
        <fullName evidence="2">Uncharacterized protein</fullName>
    </submittedName>
</protein>
<dbReference type="EnsemblMetazoa" id="GAUT049921-RA">
    <property type="protein sequence ID" value="GAUT049921-PA"/>
    <property type="gene ID" value="GAUT049921"/>
</dbReference>
<proteinExistence type="predicted"/>